<protein>
    <submittedName>
        <fullName evidence="7">Uncharacterized protein</fullName>
    </submittedName>
</protein>
<dbReference type="PANTHER" id="PTHR47002">
    <property type="entry name" value="AQUAPORIN-LIKE"/>
    <property type="match status" value="1"/>
</dbReference>
<evidence type="ECO:0000313" key="7">
    <source>
        <dbReference type="EMBL" id="KAK2983773.1"/>
    </source>
</evidence>
<proteinExistence type="inferred from homology"/>
<dbReference type="Pfam" id="PF00230">
    <property type="entry name" value="MIP"/>
    <property type="match status" value="1"/>
</dbReference>
<dbReference type="GO" id="GO:0015267">
    <property type="term" value="F:channel activity"/>
    <property type="evidence" value="ECO:0007669"/>
    <property type="project" value="InterPro"/>
</dbReference>
<gene>
    <name evidence="7" type="ORF">RJ640_017176</name>
</gene>
<dbReference type="InterPro" id="IPR023271">
    <property type="entry name" value="Aquaporin-like"/>
</dbReference>
<dbReference type="Gene3D" id="1.20.1080.10">
    <property type="entry name" value="Glycerol uptake facilitator protein"/>
    <property type="match status" value="1"/>
</dbReference>
<dbReference type="PANTHER" id="PTHR47002:SF2">
    <property type="entry name" value="AQUAPORIN AQPAE.A-LIKE"/>
    <property type="match status" value="1"/>
</dbReference>
<name>A0AA88UJ09_9ASTE</name>
<evidence type="ECO:0000313" key="8">
    <source>
        <dbReference type="Proteomes" id="UP001187471"/>
    </source>
</evidence>
<keyword evidence="5" id="KW-0813">Transport</keyword>
<feature type="transmembrane region" description="Helical" evidence="6">
    <location>
        <begin position="60"/>
        <end position="83"/>
    </location>
</feature>
<keyword evidence="4 6" id="KW-0472">Membrane</keyword>
<dbReference type="InterPro" id="IPR000425">
    <property type="entry name" value="MIP"/>
</dbReference>
<feature type="transmembrane region" description="Helical" evidence="6">
    <location>
        <begin position="279"/>
        <end position="296"/>
    </location>
</feature>
<dbReference type="EMBL" id="JAVXUO010001299">
    <property type="protein sequence ID" value="KAK2983773.1"/>
    <property type="molecule type" value="Genomic_DNA"/>
</dbReference>
<comment type="similarity">
    <text evidence="5">Belongs to the MIP/aquaporin (TC 1.A.8) family.</text>
</comment>
<dbReference type="SUPFAM" id="SSF81338">
    <property type="entry name" value="Aquaporin-like"/>
    <property type="match status" value="1"/>
</dbReference>
<evidence type="ECO:0000256" key="6">
    <source>
        <dbReference type="SAM" id="Phobius"/>
    </source>
</evidence>
<keyword evidence="3 6" id="KW-1133">Transmembrane helix</keyword>
<evidence type="ECO:0000256" key="2">
    <source>
        <dbReference type="ARBA" id="ARBA00022692"/>
    </source>
</evidence>
<dbReference type="Proteomes" id="UP001187471">
    <property type="component" value="Unassembled WGS sequence"/>
</dbReference>
<dbReference type="AlphaFoldDB" id="A0AA88UJ09"/>
<dbReference type="PRINTS" id="PR00783">
    <property type="entry name" value="MINTRINSICP"/>
</dbReference>
<reference evidence="7" key="1">
    <citation type="submission" date="2022-12" db="EMBL/GenBank/DDBJ databases">
        <title>Draft genome assemblies for two species of Escallonia (Escalloniales).</title>
        <authorList>
            <person name="Chanderbali A."/>
            <person name="Dervinis C."/>
            <person name="Anghel I."/>
            <person name="Soltis D."/>
            <person name="Soltis P."/>
            <person name="Zapata F."/>
        </authorList>
    </citation>
    <scope>NUCLEOTIDE SEQUENCE</scope>
    <source>
        <strain evidence="7">UCBG92.1500</strain>
        <tissue evidence="7">Leaf</tissue>
    </source>
</reference>
<evidence type="ECO:0000256" key="5">
    <source>
        <dbReference type="RuleBase" id="RU000477"/>
    </source>
</evidence>
<dbReference type="GO" id="GO:0016020">
    <property type="term" value="C:membrane"/>
    <property type="evidence" value="ECO:0007669"/>
    <property type="project" value="UniProtKB-SubCell"/>
</dbReference>
<keyword evidence="2 5" id="KW-0812">Transmembrane</keyword>
<evidence type="ECO:0000256" key="1">
    <source>
        <dbReference type="ARBA" id="ARBA00004141"/>
    </source>
</evidence>
<organism evidence="7 8">
    <name type="scientific">Escallonia rubra</name>
    <dbReference type="NCBI Taxonomy" id="112253"/>
    <lineage>
        <taxon>Eukaryota</taxon>
        <taxon>Viridiplantae</taxon>
        <taxon>Streptophyta</taxon>
        <taxon>Embryophyta</taxon>
        <taxon>Tracheophyta</taxon>
        <taxon>Spermatophyta</taxon>
        <taxon>Magnoliopsida</taxon>
        <taxon>eudicotyledons</taxon>
        <taxon>Gunneridae</taxon>
        <taxon>Pentapetalae</taxon>
        <taxon>asterids</taxon>
        <taxon>campanulids</taxon>
        <taxon>Escalloniales</taxon>
        <taxon>Escalloniaceae</taxon>
        <taxon>Escallonia</taxon>
    </lineage>
</organism>
<comment type="caution">
    <text evidence="7">The sequence shown here is derived from an EMBL/GenBank/DDBJ whole genome shotgun (WGS) entry which is preliminary data.</text>
</comment>
<feature type="transmembrane region" description="Helical" evidence="6">
    <location>
        <begin position="95"/>
        <end position="115"/>
    </location>
</feature>
<feature type="transmembrane region" description="Helical" evidence="6">
    <location>
        <begin position="127"/>
        <end position="157"/>
    </location>
</feature>
<comment type="subcellular location">
    <subcellularLocation>
        <location evidence="1">Membrane</location>
        <topology evidence="1">Multi-pass membrane protein</topology>
    </subcellularLocation>
</comment>
<feature type="transmembrane region" description="Helical" evidence="6">
    <location>
        <begin position="169"/>
        <end position="191"/>
    </location>
</feature>
<feature type="transmembrane region" description="Helical" evidence="6">
    <location>
        <begin position="223"/>
        <end position="243"/>
    </location>
</feature>
<sequence>MDAAVVSNGAVHGCHECLSQRYNYSISHWSDQQKSRQEKGQDFITSSDWLGSEDFLSVEVWQASIAELLGTAMLVFMIDTIAISSIETDTTAPHLIMAILIFITLAILILATLPISGGHINPLITLAYALIGSISLSRALVYILAQCIGATLGALALKAVVSNTIQQAFSLGGCTITVIAPGPNGPIISGLETAQAFWIETLCSFLLLFGSRWVAFDQPQTDIVGRVTVCSIIGLLAGLNVFISTTVTATKGYSGGGINPARCLGPAIVRGGHLWDGHWVFWAGPTLASMAFYLYTKIVPSQLFRSEGYKHDFLNILRASVGAKGTSMTSSIHL</sequence>
<accession>A0AA88UJ09</accession>
<evidence type="ECO:0000256" key="3">
    <source>
        <dbReference type="ARBA" id="ARBA00022989"/>
    </source>
</evidence>
<feature type="transmembrane region" description="Helical" evidence="6">
    <location>
        <begin position="197"/>
        <end position="216"/>
    </location>
</feature>
<evidence type="ECO:0000256" key="4">
    <source>
        <dbReference type="ARBA" id="ARBA00023136"/>
    </source>
</evidence>
<keyword evidence="8" id="KW-1185">Reference proteome</keyword>